<dbReference type="InterPro" id="IPR017853">
    <property type="entry name" value="GH"/>
</dbReference>
<keyword evidence="2" id="KW-0326">Glycosidase</keyword>
<dbReference type="SUPFAM" id="SSF51445">
    <property type="entry name" value="(Trans)glycosidases"/>
    <property type="match status" value="1"/>
</dbReference>
<gene>
    <name evidence="7" type="ORF">XA3_13080</name>
</gene>
<dbReference type="InterPro" id="IPR013780">
    <property type="entry name" value="Glyco_hydro_b"/>
</dbReference>
<comment type="similarity">
    <text evidence="1 2">Belongs to the glycosyl hydrolase 31 family.</text>
</comment>
<dbReference type="PANTHER" id="PTHR22762">
    <property type="entry name" value="ALPHA-GLUCOSIDASE"/>
    <property type="match status" value="1"/>
</dbReference>
<evidence type="ECO:0000259" key="4">
    <source>
        <dbReference type="Pfam" id="PF01055"/>
    </source>
</evidence>
<dbReference type="Gene3D" id="3.20.20.80">
    <property type="entry name" value="Glycosidases"/>
    <property type="match status" value="1"/>
</dbReference>
<name>A0AAU9CXX3_9LACO</name>
<dbReference type="Pfam" id="PF01055">
    <property type="entry name" value="Glyco_hydro_31_2nd"/>
    <property type="match status" value="1"/>
</dbReference>
<dbReference type="InterPro" id="IPR011013">
    <property type="entry name" value="Gal_mutarotase_sf_dom"/>
</dbReference>
<proteinExistence type="inferred from homology"/>
<feature type="signal peptide" evidence="3">
    <location>
        <begin position="1"/>
        <end position="20"/>
    </location>
</feature>
<dbReference type="Gene3D" id="2.60.40.1180">
    <property type="entry name" value="Golgi alpha-mannosidase II"/>
    <property type="match status" value="2"/>
</dbReference>
<sequence>MLVKIMAKKHLILGSAIALAAAAFVTKKSHPEIHKKQNVFNCKLKNGYKLQISFVDRSIAHIVYYRGKSPSVLPTTMKNERVQTGGDQTVATGKLDQKETLEFIQNDLHMPFDLLIDSDFYYIQSYQVGLMIKKKTGMIYFFRTSDNYLFMIQNPPVFENGQVVNTLEVMDSKPRYFGGGMQNGRYDHTGQILKIENQNDWLDRGVSSPSPFVWSTAGFGILNHTFGKGEYNLTNPKKITFSFSDQKSDNYYLIESEPEQILRSYFDLTGAPLVLPKFAWYPAHLNAYNRDTWVQVSADSSGARKFEDGQYYKEYQPLNSKSFNTKRPDKIKIKGKMFVPSIRGTGEVTFIKDEDGELITKQESLNGEKDNYQFSARQIIKRYQENDMPLGWFVPNDGYGAGYGQTQDLDQNIRNLKEFSDFAAAQGVKTGLWTQENLHPKNPQKPRADERDLAKEVGVANIAALKTDVAWVGSGYQAGYGALVDIAHYMKEFGHNERPFALTLDGWAGTQKYAAVWTGDQRGGTWENIGYQIPTYLGSALSGVSNVGSDLDGIYGGGKPIIQTRDLQWKAFTPLILNMDGWGSENKTPFSFGGIYTEINRFYLKLKSELLPYFNSLSYENIHFGQPIISPVTLDSNLQLIKQPDLAHEFLVGENILVAPIYEDTQMDPDGNDVRHGIYLPDSNATWIDFFTGDEYEGHQVLNNFAAPLWKIPLFIKKGAILPVNNPNNNIAEIDQELQKFVICPDKFVSMMEAFDDDGVSNAYQVGEYITTDVSCKQKSDRIVVTIEPTMGNFAGFQPNKRTILLIKVVQEPSKVLVNGQEVSSYQYEAQHEMETFSSELPAIKNGSWVTVEIDQHDICEKSQVIEILN</sequence>
<dbReference type="Pfam" id="PF21365">
    <property type="entry name" value="Glyco_hydro_31_3rd"/>
    <property type="match status" value="1"/>
</dbReference>
<feature type="domain" description="DUF5110" evidence="5">
    <location>
        <begin position="754"/>
        <end position="805"/>
    </location>
</feature>
<keyword evidence="2" id="KW-0378">Hydrolase</keyword>
<keyword evidence="3" id="KW-0732">Signal</keyword>
<feature type="domain" description="Glycoside hydrolase family 31 TIM barrel" evidence="4">
    <location>
        <begin position="456"/>
        <end position="616"/>
    </location>
</feature>
<dbReference type="SUPFAM" id="SSF74650">
    <property type="entry name" value="Galactose mutarotase-like"/>
    <property type="match status" value="1"/>
</dbReference>
<feature type="chain" id="PRO_5043583234" evidence="3">
    <location>
        <begin position="21"/>
        <end position="870"/>
    </location>
</feature>
<evidence type="ECO:0000259" key="5">
    <source>
        <dbReference type="Pfam" id="PF17137"/>
    </source>
</evidence>
<reference evidence="7 8" key="1">
    <citation type="journal article" date="2023" name="Microbiol. Spectr.">
        <title>Symbiosis of Carpenter Bees with Uncharacterized Lactic Acid Bacteria Showing NAD Auxotrophy.</title>
        <authorList>
            <person name="Kawasaki S."/>
            <person name="Ozawa K."/>
            <person name="Mori T."/>
            <person name="Yamamoto A."/>
            <person name="Ito M."/>
            <person name="Ohkuma M."/>
            <person name="Sakamoto M."/>
            <person name="Matsutani M."/>
        </authorList>
    </citation>
    <scope>NUCLEOTIDE SEQUENCE [LARGE SCALE GENOMIC DNA]</scope>
    <source>
        <strain evidence="7 8">XA3</strain>
    </source>
</reference>
<evidence type="ECO:0000313" key="8">
    <source>
        <dbReference type="Proteomes" id="UP001321861"/>
    </source>
</evidence>
<evidence type="ECO:0000256" key="1">
    <source>
        <dbReference type="ARBA" id="ARBA00007806"/>
    </source>
</evidence>
<dbReference type="EMBL" id="AP026802">
    <property type="protein sequence ID" value="BDR58867.1"/>
    <property type="molecule type" value="Genomic_DNA"/>
</dbReference>
<dbReference type="GO" id="GO:0030246">
    <property type="term" value="F:carbohydrate binding"/>
    <property type="evidence" value="ECO:0007669"/>
    <property type="project" value="InterPro"/>
</dbReference>
<dbReference type="PANTHER" id="PTHR22762:SF166">
    <property type="entry name" value="ALPHA-GLUCOSIDASE"/>
    <property type="match status" value="1"/>
</dbReference>
<protein>
    <submittedName>
        <fullName evidence="7">Uncharacterized protein</fullName>
    </submittedName>
</protein>
<organism evidence="7 8">
    <name type="scientific">Xylocopilactobacillus apicola</name>
    <dbReference type="NCBI Taxonomy" id="2932184"/>
    <lineage>
        <taxon>Bacteria</taxon>
        <taxon>Bacillati</taxon>
        <taxon>Bacillota</taxon>
        <taxon>Bacilli</taxon>
        <taxon>Lactobacillales</taxon>
        <taxon>Lactobacillaceae</taxon>
        <taxon>Xylocopilactobacillus</taxon>
    </lineage>
</organism>
<dbReference type="InterPro" id="IPR000322">
    <property type="entry name" value="Glyco_hydro_31_TIM"/>
</dbReference>
<evidence type="ECO:0000259" key="6">
    <source>
        <dbReference type="Pfam" id="PF21365"/>
    </source>
</evidence>
<evidence type="ECO:0000256" key="2">
    <source>
        <dbReference type="RuleBase" id="RU361185"/>
    </source>
</evidence>
<evidence type="ECO:0000256" key="3">
    <source>
        <dbReference type="SAM" id="SignalP"/>
    </source>
</evidence>
<dbReference type="KEGG" id="xap:XA3_13080"/>
<feature type="domain" description="Glycosyl hydrolase family 31 C-terminal" evidence="6">
    <location>
        <begin position="625"/>
        <end position="722"/>
    </location>
</feature>
<dbReference type="Pfam" id="PF17137">
    <property type="entry name" value="DUF5110"/>
    <property type="match status" value="1"/>
</dbReference>
<dbReference type="SUPFAM" id="SSF51011">
    <property type="entry name" value="Glycosyl hydrolase domain"/>
    <property type="match status" value="1"/>
</dbReference>
<dbReference type="InterPro" id="IPR033403">
    <property type="entry name" value="DUF5110"/>
</dbReference>
<dbReference type="CDD" id="cd14752">
    <property type="entry name" value="GH31_N"/>
    <property type="match status" value="1"/>
</dbReference>
<dbReference type="RefSeq" id="WP_317634694.1">
    <property type="nucleotide sequence ID" value="NZ_AP026802.1"/>
</dbReference>
<dbReference type="Proteomes" id="UP001321861">
    <property type="component" value="Chromosome"/>
</dbReference>
<dbReference type="AlphaFoldDB" id="A0AAU9CXX3"/>
<keyword evidence="8" id="KW-1185">Reference proteome</keyword>
<dbReference type="GO" id="GO:0004553">
    <property type="term" value="F:hydrolase activity, hydrolyzing O-glycosyl compounds"/>
    <property type="evidence" value="ECO:0007669"/>
    <property type="project" value="InterPro"/>
</dbReference>
<dbReference type="GO" id="GO:0005975">
    <property type="term" value="P:carbohydrate metabolic process"/>
    <property type="evidence" value="ECO:0007669"/>
    <property type="project" value="InterPro"/>
</dbReference>
<dbReference type="Gene3D" id="2.60.40.1760">
    <property type="entry name" value="glycosyl hydrolase (family 31)"/>
    <property type="match status" value="1"/>
</dbReference>
<evidence type="ECO:0000313" key="7">
    <source>
        <dbReference type="EMBL" id="BDR58867.1"/>
    </source>
</evidence>
<dbReference type="InterPro" id="IPR048395">
    <property type="entry name" value="Glyco_hydro_31_C"/>
</dbReference>
<accession>A0AAU9CXX3</accession>